<dbReference type="InterPro" id="IPR023408">
    <property type="entry name" value="MscS_beta-dom_sf"/>
</dbReference>
<evidence type="ECO:0000256" key="4">
    <source>
        <dbReference type="ARBA" id="ARBA00022692"/>
    </source>
</evidence>
<feature type="domain" description="Mechanosensitive ion channel MscS" evidence="9">
    <location>
        <begin position="173"/>
        <end position="242"/>
    </location>
</feature>
<evidence type="ECO:0000256" key="5">
    <source>
        <dbReference type="ARBA" id="ARBA00022989"/>
    </source>
</evidence>
<dbReference type="InterPro" id="IPR010920">
    <property type="entry name" value="LSM_dom_sf"/>
</dbReference>
<evidence type="ECO:0000259" key="9">
    <source>
        <dbReference type="Pfam" id="PF00924"/>
    </source>
</evidence>
<evidence type="ECO:0000256" key="3">
    <source>
        <dbReference type="ARBA" id="ARBA00022475"/>
    </source>
</evidence>
<organism evidence="12 13">
    <name type="scientific">Marinobacter lacisalsi</name>
    <dbReference type="NCBI Taxonomy" id="475979"/>
    <lineage>
        <taxon>Bacteria</taxon>
        <taxon>Pseudomonadati</taxon>
        <taxon>Pseudomonadota</taxon>
        <taxon>Gammaproteobacteria</taxon>
        <taxon>Pseudomonadales</taxon>
        <taxon>Marinobacteraceae</taxon>
        <taxon>Marinobacter</taxon>
    </lineage>
</organism>
<evidence type="ECO:0000256" key="8">
    <source>
        <dbReference type="SAM" id="Phobius"/>
    </source>
</evidence>
<dbReference type="InterPro" id="IPR011066">
    <property type="entry name" value="MscS_channel_C_sf"/>
</dbReference>
<evidence type="ECO:0000256" key="6">
    <source>
        <dbReference type="ARBA" id="ARBA00023136"/>
    </source>
</evidence>
<dbReference type="SUPFAM" id="SSF82861">
    <property type="entry name" value="Mechanosensitive channel protein MscS (YggB), transmembrane region"/>
    <property type="match status" value="1"/>
</dbReference>
<sequence length="403" mass="45207">MLSQSWRVALVVFGLVFATATVAFIVSRIILVLERHFERTDNLWDDTVLHALRRPAIGFVWLQGVYWAAEVAHSYSEAEIFSVNDKLLELGFIGILVWTLFGIIKKVEQTLSSPLRMKEPMDYTTVRAISKLLRAVVAITALLTVMQSLGYSISGVLAFGGVGGIAIGFAAKDLLANFFGGFIIHMDRPFKVGDWVRSPDREIEGTVEEIGWRLTTIRTFDKRPLYVPNATFTQIAVENPSRMLNRRIFETIGIRYVDVGGITDIVDDIRSMLENHEEIDAKQTLIVNFLKFNSSSLDIMVYTFTKTTQWVKYHEIKQDVLLKISDVIVSHGAEVAFPTRTLHVADSLRIENEEAEARKGRSQRTDTDESRSDESRDQAADNGPVREPSGSGQTTTQGDEAES</sequence>
<evidence type="ECO:0000256" key="2">
    <source>
        <dbReference type="ARBA" id="ARBA00008017"/>
    </source>
</evidence>
<feature type="compositionally biased region" description="Basic and acidic residues" evidence="7">
    <location>
        <begin position="353"/>
        <end position="379"/>
    </location>
</feature>
<keyword evidence="4 8" id="KW-0812">Transmembrane</keyword>
<dbReference type="InterPro" id="IPR049278">
    <property type="entry name" value="MS_channel_C"/>
</dbReference>
<dbReference type="EMBL" id="JBHSDI010000010">
    <property type="protein sequence ID" value="MFC4258614.1"/>
    <property type="molecule type" value="Genomic_DNA"/>
</dbReference>
<gene>
    <name evidence="12" type="ORF">ACFOZ5_06130</name>
</gene>
<dbReference type="Proteomes" id="UP001595798">
    <property type="component" value="Unassembled WGS sequence"/>
</dbReference>
<feature type="region of interest" description="Disordered" evidence="7">
    <location>
        <begin position="353"/>
        <end position="403"/>
    </location>
</feature>
<accession>A0ABV8QHN6</accession>
<dbReference type="Gene3D" id="3.30.70.100">
    <property type="match status" value="1"/>
</dbReference>
<dbReference type="PANTHER" id="PTHR43634">
    <property type="entry name" value="OW CONDUCTANCE MECHANOSENSITIVE CHANNEL"/>
    <property type="match status" value="1"/>
</dbReference>
<reference evidence="13" key="1">
    <citation type="journal article" date="2019" name="Int. J. Syst. Evol. Microbiol.">
        <title>The Global Catalogue of Microorganisms (GCM) 10K type strain sequencing project: providing services to taxonomists for standard genome sequencing and annotation.</title>
        <authorList>
            <consortium name="The Broad Institute Genomics Platform"/>
            <consortium name="The Broad Institute Genome Sequencing Center for Infectious Disease"/>
            <person name="Wu L."/>
            <person name="Ma J."/>
        </authorList>
    </citation>
    <scope>NUCLEOTIDE SEQUENCE [LARGE SCALE GENOMIC DNA]</scope>
    <source>
        <strain evidence="13">CECT 7297</strain>
    </source>
</reference>
<keyword evidence="5 8" id="KW-1133">Transmembrane helix</keyword>
<comment type="subcellular location">
    <subcellularLocation>
        <location evidence="1">Cell membrane</location>
        <topology evidence="1">Multi-pass membrane protein</topology>
    </subcellularLocation>
</comment>
<dbReference type="RefSeq" id="WP_379886399.1">
    <property type="nucleotide sequence ID" value="NZ_JBHSDI010000010.1"/>
</dbReference>
<dbReference type="Pfam" id="PF21088">
    <property type="entry name" value="MS_channel_1st"/>
    <property type="match status" value="1"/>
</dbReference>
<keyword evidence="6 8" id="KW-0472">Membrane</keyword>
<evidence type="ECO:0000259" key="10">
    <source>
        <dbReference type="Pfam" id="PF21082"/>
    </source>
</evidence>
<dbReference type="InterPro" id="IPR049142">
    <property type="entry name" value="MS_channel_1st"/>
</dbReference>
<feature type="domain" description="Mechanosensitive ion channel transmembrane helices 2/3" evidence="11">
    <location>
        <begin position="131"/>
        <end position="172"/>
    </location>
</feature>
<feature type="compositionally biased region" description="Polar residues" evidence="7">
    <location>
        <begin position="390"/>
        <end position="403"/>
    </location>
</feature>
<evidence type="ECO:0000313" key="13">
    <source>
        <dbReference type="Proteomes" id="UP001595798"/>
    </source>
</evidence>
<dbReference type="InterPro" id="IPR006686">
    <property type="entry name" value="MscS_channel_CS"/>
</dbReference>
<dbReference type="SUPFAM" id="SSF82689">
    <property type="entry name" value="Mechanosensitive channel protein MscS (YggB), C-terminal domain"/>
    <property type="match status" value="1"/>
</dbReference>
<dbReference type="Pfam" id="PF00924">
    <property type="entry name" value="MS_channel_2nd"/>
    <property type="match status" value="1"/>
</dbReference>
<dbReference type="PROSITE" id="PS01246">
    <property type="entry name" value="UPF0003"/>
    <property type="match status" value="1"/>
</dbReference>
<keyword evidence="3" id="KW-1003">Cell membrane</keyword>
<feature type="transmembrane region" description="Helical" evidence="8">
    <location>
        <begin position="6"/>
        <end position="31"/>
    </location>
</feature>
<comment type="caution">
    <text evidence="12">The sequence shown here is derived from an EMBL/GenBank/DDBJ whole genome shotgun (WGS) entry which is preliminary data.</text>
</comment>
<evidence type="ECO:0000256" key="7">
    <source>
        <dbReference type="SAM" id="MobiDB-lite"/>
    </source>
</evidence>
<dbReference type="InterPro" id="IPR011014">
    <property type="entry name" value="MscS_channel_TM-2"/>
</dbReference>
<dbReference type="InterPro" id="IPR045042">
    <property type="entry name" value="YnaI-like"/>
</dbReference>
<dbReference type="Gene3D" id="2.30.30.60">
    <property type="match status" value="1"/>
</dbReference>
<dbReference type="PANTHER" id="PTHR43634:SF2">
    <property type="entry name" value="LOW CONDUCTANCE MECHANOSENSITIVE CHANNEL YNAI"/>
    <property type="match status" value="1"/>
</dbReference>
<dbReference type="Gene3D" id="1.10.287.1260">
    <property type="match status" value="1"/>
</dbReference>
<evidence type="ECO:0000256" key="1">
    <source>
        <dbReference type="ARBA" id="ARBA00004651"/>
    </source>
</evidence>
<dbReference type="Pfam" id="PF21082">
    <property type="entry name" value="MS_channel_3rd"/>
    <property type="match status" value="1"/>
</dbReference>
<protein>
    <submittedName>
        <fullName evidence="12">Mechanosensitive ion channel family protein</fullName>
    </submittedName>
</protein>
<evidence type="ECO:0000259" key="11">
    <source>
        <dbReference type="Pfam" id="PF21088"/>
    </source>
</evidence>
<proteinExistence type="inferred from homology"/>
<name>A0ABV8QHN6_9GAMM</name>
<feature type="domain" description="Mechanosensitive ion channel MscS C-terminal" evidence="10">
    <location>
        <begin position="258"/>
        <end position="334"/>
    </location>
</feature>
<dbReference type="InterPro" id="IPR006685">
    <property type="entry name" value="MscS_channel_2nd"/>
</dbReference>
<feature type="transmembrane region" description="Helical" evidence="8">
    <location>
        <begin position="151"/>
        <end position="171"/>
    </location>
</feature>
<comment type="similarity">
    <text evidence="2">Belongs to the MscS (TC 1.A.23) family.</text>
</comment>
<evidence type="ECO:0000313" key="12">
    <source>
        <dbReference type="EMBL" id="MFC4258614.1"/>
    </source>
</evidence>
<keyword evidence="13" id="KW-1185">Reference proteome</keyword>
<dbReference type="SUPFAM" id="SSF50182">
    <property type="entry name" value="Sm-like ribonucleoproteins"/>
    <property type="match status" value="1"/>
</dbReference>